<evidence type="ECO:0000256" key="1">
    <source>
        <dbReference type="SAM" id="MobiDB-lite"/>
    </source>
</evidence>
<sequence>MAVSTPEPTLNIGSLADPVGRRPQARTVPGPRCADPRPPPAPRAPGAVPWGGGLVRRDTCPDRSVAAGIVVFRAPSLVWIIAEYCCVTFFGLAHSGPDRWGL</sequence>
<name>A0ABM7M563_9ACTN</name>
<feature type="region of interest" description="Disordered" evidence="1">
    <location>
        <begin position="1"/>
        <end position="51"/>
    </location>
</feature>
<reference evidence="2 3" key="1">
    <citation type="submission" date="2020-08" db="EMBL/GenBank/DDBJ databases">
        <title>Whole genome shotgun sequence of Actinoplanes ianthinogenes NBRC 13996.</title>
        <authorList>
            <person name="Komaki H."/>
            <person name="Tamura T."/>
        </authorList>
    </citation>
    <scope>NUCLEOTIDE SEQUENCE [LARGE SCALE GENOMIC DNA]</scope>
    <source>
        <strain evidence="2 3">NBRC 13996</strain>
    </source>
</reference>
<keyword evidence="3" id="KW-1185">Reference proteome</keyword>
<dbReference type="Proteomes" id="UP000676967">
    <property type="component" value="Chromosome"/>
</dbReference>
<evidence type="ECO:0000313" key="2">
    <source>
        <dbReference type="EMBL" id="BCJ46723.1"/>
    </source>
</evidence>
<accession>A0ABM7M563</accession>
<proteinExistence type="predicted"/>
<protein>
    <submittedName>
        <fullName evidence="2">Uncharacterized protein</fullName>
    </submittedName>
</protein>
<evidence type="ECO:0000313" key="3">
    <source>
        <dbReference type="Proteomes" id="UP000676967"/>
    </source>
</evidence>
<organism evidence="2 3">
    <name type="scientific">Actinoplanes ianthinogenes</name>
    <dbReference type="NCBI Taxonomy" id="122358"/>
    <lineage>
        <taxon>Bacteria</taxon>
        <taxon>Bacillati</taxon>
        <taxon>Actinomycetota</taxon>
        <taxon>Actinomycetes</taxon>
        <taxon>Micromonosporales</taxon>
        <taxon>Micromonosporaceae</taxon>
        <taxon>Actinoplanes</taxon>
    </lineage>
</organism>
<gene>
    <name evidence="2" type="ORF">Aiant_73800</name>
</gene>
<feature type="compositionally biased region" description="Polar residues" evidence="1">
    <location>
        <begin position="1"/>
        <end position="12"/>
    </location>
</feature>
<dbReference type="EMBL" id="AP023356">
    <property type="protein sequence ID" value="BCJ46723.1"/>
    <property type="molecule type" value="Genomic_DNA"/>
</dbReference>